<evidence type="ECO:0000313" key="4">
    <source>
        <dbReference type="EMBL" id="MBA8929134.1"/>
    </source>
</evidence>
<reference evidence="4 5" key="1">
    <citation type="submission" date="2020-08" db="EMBL/GenBank/DDBJ databases">
        <title>Genomic Encyclopedia of Archaeal and Bacterial Type Strains, Phase II (KMG-II): from individual species to whole genera.</title>
        <authorList>
            <person name="Goeker M."/>
        </authorList>
    </citation>
    <scope>NUCLEOTIDE SEQUENCE [LARGE SCALE GENOMIC DNA]</scope>
    <source>
        <strain evidence="4 5">DSM 43850</strain>
    </source>
</reference>
<comment type="caution">
    <text evidence="4">The sequence shown here is derived from an EMBL/GenBank/DDBJ whole genome shotgun (WGS) entry which is preliminary data.</text>
</comment>
<feature type="region of interest" description="Disordered" evidence="1">
    <location>
        <begin position="1"/>
        <end position="41"/>
    </location>
</feature>
<feature type="transmembrane region" description="Helical" evidence="2">
    <location>
        <begin position="81"/>
        <end position="102"/>
    </location>
</feature>
<feature type="domain" description="DUF4328" evidence="3">
    <location>
        <begin position="108"/>
        <end position="267"/>
    </location>
</feature>
<gene>
    <name evidence="4" type="ORF">BC739_006352</name>
</gene>
<feature type="transmembrane region" description="Helical" evidence="2">
    <location>
        <begin position="122"/>
        <end position="147"/>
    </location>
</feature>
<keyword evidence="2" id="KW-1133">Transmembrane helix</keyword>
<evidence type="ECO:0000256" key="2">
    <source>
        <dbReference type="SAM" id="Phobius"/>
    </source>
</evidence>
<proteinExistence type="predicted"/>
<dbReference type="InterPro" id="IPR025565">
    <property type="entry name" value="DUF4328"/>
</dbReference>
<accession>A0ABR6BQE2</accession>
<dbReference type="Proteomes" id="UP000517916">
    <property type="component" value="Unassembled WGS sequence"/>
</dbReference>
<dbReference type="EMBL" id="JACJID010000005">
    <property type="protein sequence ID" value="MBA8929134.1"/>
    <property type="molecule type" value="Genomic_DNA"/>
</dbReference>
<evidence type="ECO:0000259" key="3">
    <source>
        <dbReference type="Pfam" id="PF14219"/>
    </source>
</evidence>
<protein>
    <recommendedName>
        <fullName evidence="3">DUF4328 domain-containing protein</fullName>
    </recommendedName>
</protein>
<dbReference type="RefSeq" id="WP_025353770.1">
    <property type="nucleotide sequence ID" value="NZ_BAAABQ010000022.1"/>
</dbReference>
<keyword evidence="5" id="KW-1185">Reference proteome</keyword>
<name>A0ABR6BQE2_9PSEU</name>
<dbReference type="Pfam" id="PF14219">
    <property type="entry name" value="DUF4328"/>
    <property type="match status" value="1"/>
</dbReference>
<sequence>MHPQRQWEWVATPPPRALPQSGSRTGRFRRPSPYTGPPSYPAPPRWGFPRLSWRWPVSVPTGGSTAKPVDQLRMLARNAALTLWLTAATLGLAAVGEGWRFVLLLLSRDGALSREVLAYSDALVVTAGVVSAVSAVASALLALGWLLRARQVAATAADQVPARSRRQVLFGLLVPGLNLVLAGSILAELEHTAARQPASERPKPSRQLLWWWGAWALSQVLFLVTMLVLFLDGSVQGMANGVELHLLADLVAAFLAVASAQFIARITTLLEPVDLTTVHRLRVLRVTDSPAPPLRAVRAPGSVR</sequence>
<keyword evidence="2" id="KW-0472">Membrane</keyword>
<evidence type="ECO:0000313" key="5">
    <source>
        <dbReference type="Proteomes" id="UP000517916"/>
    </source>
</evidence>
<evidence type="ECO:0000256" key="1">
    <source>
        <dbReference type="SAM" id="MobiDB-lite"/>
    </source>
</evidence>
<feature type="transmembrane region" description="Helical" evidence="2">
    <location>
        <begin position="168"/>
        <end position="189"/>
    </location>
</feature>
<organism evidence="4 5">
    <name type="scientific">Kutzneria viridogrisea</name>
    <dbReference type="NCBI Taxonomy" id="47990"/>
    <lineage>
        <taxon>Bacteria</taxon>
        <taxon>Bacillati</taxon>
        <taxon>Actinomycetota</taxon>
        <taxon>Actinomycetes</taxon>
        <taxon>Pseudonocardiales</taxon>
        <taxon>Pseudonocardiaceae</taxon>
        <taxon>Kutzneria</taxon>
    </lineage>
</organism>
<keyword evidence="2" id="KW-0812">Transmembrane</keyword>
<feature type="transmembrane region" description="Helical" evidence="2">
    <location>
        <begin position="209"/>
        <end position="232"/>
    </location>
</feature>
<feature type="transmembrane region" description="Helical" evidence="2">
    <location>
        <begin position="244"/>
        <end position="264"/>
    </location>
</feature>